<accession>A0A9P5JX31</accession>
<dbReference type="OrthoDB" id="3245187at2759"/>
<dbReference type="Gene3D" id="3.80.10.10">
    <property type="entry name" value="Ribonuclease Inhibitor"/>
    <property type="match status" value="1"/>
</dbReference>
<proteinExistence type="predicted"/>
<sequence length="423" mass="48179">MLAHSPPLPLVIDYYHKHWDLTAEDEEGIIIALEQRHRVRRVRLWMPILILQKLIVAIGDEYPMLEYLIMEPPIEDTSLALVLPETLQAPHLRHLSLKGFVLPRGSRLLTIAVGLVMLCLHMEHPSAYFQPNTLLHWLSFMPQLEMLIVISFPIPSRDVQRQLRHTPIMTHVTLPNLRSFEFQGVSAYLEAVVRRIITPRLEKLSIEFFKKLAFFVPSLPQFLNTTENLRFDSLIVQFFREKVYVGAYLRASEAGMYALVVNTHCRHLDLQVSSVAQIFDSLSQIFSTVEHLNLEHEVHSLSSEGHNEVDRTEWRKFFRSFSIVKTLRAGDGLVEELSRCLRLDDGELPLGLLPELQKLRYSGSGDTDDAFTSFVDARQKAGRPVTLVRLSPRSVAPPSRSSSPLLSGSSPVIPSEARNDLDA</sequence>
<reference evidence="2" key="1">
    <citation type="submission" date="2019-10" db="EMBL/GenBank/DDBJ databases">
        <authorList>
            <consortium name="DOE Joint Genome Institute"/>
            <person name="Kuo A."/>
            <person name="Miyauchi S."/>
            <person name="Kiss E."/>
            <person name="Drula E."/>
            <person name="Kohler A."/>
            <person name="Sanchez-Garcia M."/>
            <person name="Andreopoulos B."/>
            <person name="Barry K.W."/>
            <person name="Bonito G."/>
            <person name="Buee M."/>
            <person name="Carver A."/>
            <person name="Chen C."/>
            <person name="Cichocki N."/>
            <person name="Clum A."/>
            <person name="Culley D."/>
            <person name="Crous P.W."/>
            <person name="Fauchery L."/>
            <person name="Girlanda M."/>
            <person name="Hayes R."/>
            <person name="Keri Z."/>
            <person name="LaButti K."/>
            <person name="Lipzen A."/>
            <person name="Lombard V."/>
            <person name="Magnuson J."/>
            <person name="Maillard F."/>
            <person name="Morin E."/>
            <person name="Murat C."/>
            <person name="Nolan M."/>
            <person name="Ohm R."/>
            <person name="Pangilinan J."/>
            <person name="Pereira M."/>
            <person name="Perotto S."/>
            <person name="Peter M."/>
            <person name="Riley R."/>
            <person name="Sitrit Y."/>
            <person name="Stielow B."/>
            <person name="Szollosi G."/>
            <person name="Zifcakova L."/>
            <person name="Stursova M."/>
            <person name="Spatafora J.W."/>
            <person name="Tedersoo L."/>
            <person name="Vaario L.-M."/>
            <person name="Yamada A."/>
            <person name="Yan M."/>
            <person name="Wang P."/>
            <person name="Xu J."/>
            <person name="Bruns T."/>
            <person name="Baldrian P."/>
            <person name="Vilgalys R."/>
            <person name="Henrissat B."/>
            <person name="Grigoriev I.V."/>
            <person name="Hibbett D."/>
            <person name="Nagy L.G."/>
            <person name="Martin F.M."/>
        </authorList>
    </citation>
    <scope>NUCLEOTIDE SEQUENCE</scope>
    <source>
        <strain evidence="2">Prilba</strain>
    </source>
</reference>
<dbReference type="AlphaFoldDB" id="A0A9P5JX31"/>
<dbReference type="SUPFAM" id="SSF52047">
    <property type="entry name" value="RNI-like"/>
    <property type="match status" value="1"/>
</dbReference>
<name>A0A9P5JX31_9AGAM</name>
<feature type="region of interest" description="Disordered" evidence="1">
    <location>
        <begin position="391"/>
        <end position="423"/>
    </location>
</feature>
<dbReference type="EMBL" id="WHVB01000034">
    <property type="protein sequence ID" value="KAF8467983.1"/>
    <property type="molecule type" value="Genomic_DNA"/>
</dbReference>
<dbReference type="Proteomes" id="UP000759537">
    <property type="component" value="Unassembled WGS sequence"/>
</dbReference>
<dbReference type="InterPro" id="IPR032675">
    <property type="entry name" value="LRR_dom_sf"/>
</dbReference>
<comment type="caution">
    <text evidence="2">The sequence shown here is derived from an EMBL/GenBank/DDBJ whole genome shotgun (WGS) entry which is preliminary data.</text>
</comment>
<evidence type="ECO:0000256" key="1">
    <source>
        <dbReference type="SAM" id="MobiDB-lite"/>
    </source>
</evidence>
<keyword evidence="3" id="KW-1185">Reference proteome</keyword>
<protein>
    <submittedName>
        <fullName evidence="2">Uncharacterized protein</fullName>
    </submittedName>
</protein>
<gene>
    <name evidence="2" type="ORF">DFH94DRAFT_290028</name>
</gene>
<reference evidence="2" key="2">
    <citation type="journal article" date="2020" name="Nat. Commun.">
        <title>Large-scale genome sequencing of mycorrhizal fungi provides insights into the early evolution of symbiotic traits.</title>
        <authorList>
            <person name="Miyauchi S."/>
            <person name="Kiss E."/>
            <person name="Kuo A."/>
            <person name="Drula E."/>
            <person name="Kohler A."/>
            <person name="Sanchez-Garcia M."/>
            <person name="Morin E."/>
            <person name="Andreopoulos B."/>
            <person name="Barry K.W."/>
            <person name="Bonito G."/>
            <person name="Buee M."/>
            <person name="Carver A."/>
            <person name="Chen C."/>
            <person name="Cichocki N."/>
            <person name="Clum A."/>
            <person name="Culley D."/>
            <person name="Crous P.W."/>
            <person name="Fauchery L."/>
            <person name="Girlanda M."/>
            <person name="Hayes R.D."/>
            <person name="Keri Z."/>
            <person name="LaButti K."/>
            <person name="Lipzen A."/>
            <person name="Lombard V."/>
            <person name="Magnuson J."/>
            <person name="Maillard F."/>
            <person name="Murat C."/>
            <person name="Nolan M."/>
            <person name="Ohm R.A."/>
            <person name="Pangilinan J."/>
            <person name="Pereira M.F."/>
            <person name="Perotto S."/>
            <person name="Peter M."/>
            <person name="Pfister S."/>
            <person name="Riley R."/>
            <person name="Sitrit Y."/>
            <person name="Stielow J.B."/>
            <person name="Szollosi G."/>
            <person name="Zifcakova L."/>
            <person name="Stursova M."/>
            <person name="Spatafora J.W."/>
            <person name="Tedersoo L."/>
            <person name="Vaario L.M."/>
            <person name="Yamada A."/>
            <person name="Yan M."/>
            <person name="Wang P."/>
            <person name="Xu J."/>
            <person name="Bruns T."/>
            <person name="Baldrian P."/>
            <person name="Vilgalys R."/>
            <person name="Dunand C."/>
            <person name="Henrissat B."/>
            <person name="Grigoriev I.V."/>
            <person name="Hibbett D."/>
            <person name="Nagy L.G."/>
            <person name="Martin F.M."/>
        </authorList>
    </citation>
    <scope>NUCLEOTIDE SEQUENCE</scope>
    <source>
        <strain evidence="2">Prilba</strain>
    </source>
</reference>
<evidence type="ECO:0000313" key="2">
    <source>
        <dbReference type="EMBL" id="KAF8467983.1"/>
    </source>
</evidence>
<organism evidence="2 3">
    <name type="scientific">Russula ochroleuca</name>
    <dbReference type="NCBI Taxonomy" id="152965"/>
    <lineage>
        <taxon>Eukaryota</taxon>
        <taxon>Fungi</taxon>
        <taxon>Dikarya</taxon>
        <taxon>Basidiomycota</taxon>
        <taxon>Agaricomycotina</taxon>
        <taxon>Agaricomycetes</taxon>
        <taxon>Russulales</taxon>
        <taxon>Russulaceae</taxon>
        <taxon>Russula</taxon>
    </lineage>
</organism>
<feature type="compositionally biased region" description="Low complexity" evidence="1">
    <location>
        <begin position="391"/>
        <end position="415"/>
    </location>
</feature>
<evidence type="ECO:0000313" key="3">
    <source>
        <dbReference type="Proteomes" id="UP000759537"/>
    </source>
</evidence>